<evidence type="ECO:0000256" key="9">
    <source>
        <dbReference type="ARBA" id="ARBA00022833"/>
    </source>
</evidence>
<dbReference type="AlphaFoldDB" id="F5YGC1"/>
<dbReference type="GO" id="GO:0006508">
    <property type="term" value="P:proteolysis"/>
    <property type="evidence" value="ECO:0007669"/>
    <property type="project" value="UniProtKB-KW"/>
</dbReference>
<dbReference type="EMBL" id="CP001841">
    <property type="protein sequence ID" value="AEF82888.1"/>
    <property type="molecule type" value="Genomic_DNA"/>
</dbReference>
<protein>
    <submittedName>
        <fullName evidence="15">Peptidase M50</fullName>
    </submittedName>
</protein>
<dbReference type="InterPro" id="IPR044537">
    <property type="entry name" value="Rip2-like"/>
</dbReference>
<keyword evidence="12 13" id="KW-0472">Membrane</keyword>
<evidence type="ECO:0000313" key="15">
    <source>
        <dbReference type="EMBL" id="AEF82888.1"/>
    </source>
</evidence>
<evidence type="ECO:0000256" key="6">
    <source>
        <dbReference type="ARBA" id="ARBA00022692"/>
    </source>
</evidence>
<dbReference type="STRING" id="545695.TREAZ_2398"/>
<keyword evidence="4" id="KW-1003">Cell membrane</keyword>
<keyword evidence="8" id="KW-0378">Hydrolase</keyword>
<dbReference type="FunCoup" id="F5YGC1">
    <property type="interactions" value="55"/>
</dbReference>
<dbReference type="PANTHER" id="PTHR35864">
    <property type="entry name" value="ZINC METALLOPROTEASE MJ0611-RELATED"/>
    <property type="match status" value="1"/>
</dbReference>
<evidence type="ECO:0000256" key="5">
    <source>
        <dbReference type="ARBA" id="ARBA00022670"/>
    </source>
</evidence>
<dbReference type="RefSeq" id="WP_015713117.1">
    <property type="nucleotide sequence ID" value="NC_015577.1"/>
</dbReference>
<dbReference type="InterPro" id="IPR008915">
    <property type="entry name" value="Peptidase_M50"/>
</dbReference>
<feature type="domain" description="Peptidase M50" evidence="14">
    <location>
        <begin position="12"/>
        <end position="190"/>
    </location>
</feature>
<keyword evidence="6 13" id="KW-0812">Transmembrane</keyword>
<keyword evidence="7" id="KW-0479">Metal-binding</keyword>
<reference evidence="16" key="1">
    <citation type="submission" date="2009-12" db="EMBL/GenBank/DDBJ databases">
        <title>Complete sequence of Treponema azotonutricium strain ZAS-9.</title>
        <authorList>
            <person name="Tetu S.G."/>
            <person name="Matson E."/>
            <person name="Ren Q."/>
            <person name="Seshadri R."/>
            <person name="Elbourne L."/>
            <person name="Hassan K.A."/>
            <person name="Durkin A."/>
            <person name="Radune D."/>
            <person name="Mohamoud Y."/>
            <person name="Shay R."/>
            <person name="Jin S."/>
            <person name="Zhang X."/>
            <person name="Lucey K."/>
            <person name="Ballor N.R."/>
            <person name="Ottesen E."/>
            <person name="Rosenthal R."/>
            <person name="Allen A."/>
            <person name="Leadbetter J.R."/>
            <person name="Paulsen I.T."/>
        </authorList>
    </citation>
    <scope>NUCLEOTIDE SEQUENCE [LARGE SCALE GENOMIC DNA]</scope>
    <source>
        <strain evidence="16">ATCC BAA-888 / DSM 13862 / ZAS-9</strain>
    </source>
</reference>
<proteinExistence type="inferred from homology"/>
<dbReference type="InParanoid" id="F5YGC1"/>
<evidence type="ECO:0000313" key="16">
    <source>
        <dbReference type="Proteomes" id="UP000009222"/>
    </source>
</evidence>
<comment type="similarity">
    <text evidence="3">Belongs to the peptidase M50B family.</text>
</comment>
<feature type="transmembrane region" description="Helical" evidence="13">
    <location>
        <begin position="84"/>
        <end position="105"/>
    </location>
</feature>
<gene>
    <name evidence="15" type="ordered locus">TREAZ_2398</name>
</gene>
<dbReference type="Pfam" id="PF02163">
    <property type="entry name" value="Peptidase_M50"/>
    <property type="match status" value="1"/>
</dbReference>
<evidence type="ECO:0000256" key="1">
    <source>
        <dbReference type="ARBA" id="ARBA00001947"/>
    </source>
</evidence>
<dbReference type="OrthoDB" id="9800627at2"/>
<dbReference type="eggNOG" id="COG1994">
    <property type="taxonomic scope" value="Bacteria"/>
</dbReference>
<evidence type="ECO:0000256" key="3">
    <source>
        <dbReference type="ARBA" id="ARBA00007931"/>
    </source>
</evidence>
<evidence type="ECO:0000256" key="11">
    <source>
        <dbReference type="ARBA" id="ARBA00023049"/>
    </source>
</evidence>
<feature type="transmembrane region" description="Helical" evidence="13">
    <location>
        <begin position="53"/>
        <end position="72"/>
    </location>
</feature>
<dbReference type="GO" id="GO:0046872">
    <property type="term" value="F:metal ion binding"/>
    <property type="evidence" value="ECO:0007669"/>
    <property type="project" value="UniProtKB-KW"/>
</dbReference>
<reference evidence="15 16" key="2">
    <citation type="journal article" date="2011" name="ISME J.">
        <title>RNA-seq reveals cooperative metabolic interactions between two termite-gut spirochete species in co-culture.</title>
        <authorList>
            <person name="Rosenthal A.Z."/>
            <person name="Matson E.G."/>
            <person name="Eldar A."/>
            <person name="Leadbetter J.R."/>
        </authorList>
    </citation>
    <scope>NUCLEOTIDE SEQUENCE [LARGE SCALE GENOMIC DNA]</scope>
    <source>
        <strain evidence="16">ATCC BAA-888 / DSM 13862 / ZAS-9</strain>
    </source>
</reference>
<dbReference type="HOGENOM" id="CLU_086979_1_1_12"/>
<evidence type="ECO:0000256" key="13">
    <source>
        <dbReference type="SAM" id="Phobius"/>
    </source>
</evidence>
<dbReference type="GO" id="GO:0005886">
    <property type="term" value="C:plasma membrane"/>
    <property type="evidence" value="ECO:0007669"/>
    <property type="project" value="UniProtKB-SubCell"/>
</dbReference>
<dbReference type="PANTHER" id="PTHR35864:SF1">
    <property type="entry name" value="ZINC METALLOPROTEASE YWHC-RELATED"/>
    <property type="match status" value="1"/>
</dbReference>
<keyword evidence="10 13" id="KW-1133">Transmembrane helix</keyword>
<evidence type="ECO:0000256" key="8">
    <source>
        <dbReference type="ARBA" id="ARBA00022801"/>
    </source>
</evidence>
<evidence type="ECO:0000256" key="12">
    <source>
        <dbReference type="ARBA" id="ARBA00023136"/>
    </source>
</evidence>
<evidence type="ECO:0000259" key="14">
    <source>
        <dbReference type="Pfam" id="PF02163"/>
    </source>
</evidence>
<evidence type="ECO:0000256" key="7">
    <source>
        <dbReference type="ARBA" id="ARBA00022723"/>
    </source>
</evidence>
<evidence type="ECO:0000256" key="10">
    <source>
        <dbReference type="ARBA" id="ARBA00022989"/>
    </source>
</evidence>
<comment type="subcellular location">
    <subcellularLocation>
        <location evidence="2">Cell membrane</location>
        <topology evidence="2">Multi-pass membrane protein</topology>
    </subcellularLocation>
</comment>
<dbReference type="KEGG" id="taz:TREAZ_2398"/>
<feature type="transmembrane region" description="Helical" evidence="13">
    <location>
        <begin position="188"/>
        <end position="218"/>
    </location>
</feature>
<feature type="transmembrane region" description="Helical" evidence="13">
    <location>
        <begin position="133"/>
        <end position="156"/>
    </location>
</feature>
<evidence type="ECO:0000256" key="4">
    <source>
        <dbReference type="ARBA" id="ARBA00022475"/>
    </source>
</evidence>
<dbReference type="Proteomes" id="UP000009222">
    <property type="component" value="Chromosome"/>
</dbReference>
<keyword evidence="5" id="KW-0645">Protease</keyword>
<evidence type="ECO:0000256" key="2">
    <source>
        <dbReference type="ARBA" id="ARBA00004651"/>
    </source>
</evidence>
<keyword evidence="9" id="KW-0862">Zinc</keyword>
<dbReference type="InterPro" id="IPR052348">
    <property type="entry name" value="Metallopeptidase_M50B"/>
</dbReference>
<keyword evidence="16" id="KW-1185">Reference proteome</keyword>
<keyword evidence="11" id="KW-0482">Metalloprotease</keyword>
<sequence>MNWQNILNSLPGILIGLTVHEFSHAWAAYKLGDYTAKDQGRLTFNPLRHIDPIGFLFIIFAGFGWAKPVQFSPDNLSHPRRDKALIAAAGPLSNLLLALIFIFTIKGYRALLEYSYDSMNSDALFVFLQSETFYRVIMIILQAAVINLGLFVFNLLPIPPLDGSHIFFSGLNLRPETERSIMKIGTPLLFIILIIQNYAGITILPIGKLIFAILGFFIPQLRGN</sequence>
<accession>F5YGC1</accession>
<dbReference type="GO" id="GO:0008237">
    <property type="term" value="F:metallopeptidase activity"/>
    <property type="evidence" value="ECO:0007669"/>
    <property type="project" value="UniProtKB-KW"/>
</dbReference>
<name>F5YGC1_LEAAZ</name>
<organism evidence="15 16">
    <name type="scientific">Leadbettera azotonutricia (strain ATCC BAA-888 / DSM 13862 / ZAS-9)</name>
    <name type="common">Treponema azotonutricium</name>
    <dbReference type="NCBI Taxonomy" id="545695"/>
    <lineage>
        <taxon>Bacteria</taxon>
        <taxon>Pseudomonadati</taxon>
        <taxon>Spirochaetota</taxon>
        <taxon>Spirochaetia</taxon>
        <taxon>Spirochaetales</taxon>
        <taxon>Breznakiellaceae</taxon>
        <taxon>Leadbettera</taxon>
    </lineage>
</organism>
<comment type="cofactor">
    <cofactor evidence="1">
        <name>Zn(2+)</name>
        <dbReference type="ChEBI" id="CHEBI:29105"/>
    </cofactor>
</comment>
<dbReference type="CDD" id="cd06158">
    <property type="entry name" value="S2P-M50_like_1"/>
    <property type="match status" value="1"/>
</dbReference>